<evidence type="ECO:0000256" key="2">
    <source>
        <dbReference type="ARBA" id="ARBA00009152"/>
    </source>
</evidence>
<keyword evidence="5 8" id="KW-0378">Hydrolase</keyword>
<dbReference type="InterPro" id="IPR010140">
    <property type="entry name" value="Histidinol_P_phosphatase_HisJ"/>
</dbReference>
<evidence type="ECO:0000256" key="5">
    <source>
        <dbReference type="ARBA" id="ARBA00022801"/>
    </source>
</evidence>
<evidence type="ECO:0000259" key="9">
    <source>
        <dbReference type="Pfam" id="PF02811"/>
    </source>
</evidence>
<evidence type="ECO:0000256" key="7">
    <source>
        <dbReference type="ARBA" id="ARBA00049158"/>
    </source>
</evidence>
<dbReference type="Gene3D" id="3.20.20.140">
    <property type="entry name" value="Metal-dependent hydrolases"/>
    <property type="match status" value="1"/>
</dbReference>
<comment type="catalytic activity">
    <reaction evidence="7 8">
        <text>L-histidinol phosphate + H2O = L-histidinol + phosphate</text>
        <dbReference type="Rhea" id="RHEA:14465"/>
        <dbReference type="ChEBI" id="CHEBI:15377"/>
        <dbReference type="ChEBI" id="CHEBI:43474"/>
        <dbReference type="ChEBI" id="CHEBI:57699"/>
        <dbReference type="ChEBI" id="CHEBI:57980"/>
        <dbReference type="EC" id="3.1.3.15"/>
    </reaction>
</comment>
<proteinExistence type="inferred from homology"/>
<protein>
    <recommendedName>
        <fullName evidence="3 8">Histidinol-phosphatase</fullName>
        <shortName evidence="8">HolPase</shortName>
        <ecNumber evidence="3 8">3.1.3.15</ecNumber>
    </recommendedName>
</protein>
<evidence type="ECO:0000313" key="11">
    <source>
        <dbReference type="Proteomes" id="UP001057877"/>
    </source>
</evidence>
<keyword evidence="6 8" id="KW-0368">Histidine biosynthesis</keyword>
<dbReference type="InterPro" id="IPR016195">
    <property type="entry name" value="Pol/histidinol_Pase-like"/>
</dbReference>
<evidence type="ECO:0000256" key="6">
    <source>
        <dbReference type="ARBA" id="ARBA00023102"/>
    </source>
</evidence>
<comment type="pathway">
    <text evidence="1 8">Amino-acid biosynthesis; L-histidine biosynthesis; L-histidine from 5-phospho-alpha-D-ribose 1-diphosphate: step 8/9.</text>
</comment>
<dbReference type="Proteomes" id="UP001057877">
    <property type="component" value="Chromosome"/>
</dbReference>
<keyword evidence="11" id="KW-1185">Reference proteome</keyword>
<gene>
    <name evidence="10" type="ORF">L1F29_05450</name>
</gene>
<dbReference type="EC" id="3.1.3.15" evidence="3 8"/>
<dbReference type="InterPro" id="IPR004013">
    <property type="entry name" value="PHP_dom"/>
</dbReference>
<sequence length="275" mass="32329">MRCRKDLTMQVSPNIVDQHVHSRYSPDSTEELEAIVRHAQSLGKPFVVTTDHFDYDCKFFKKDVLIDMPEYERETALLRSKYDIDIRQGIEVGYRQDYFNEINAYLRQYSFDLVLLSVHNNGVLDFAEDAYHEQPLERVFADYFTHVFHAVNEMDNYDVVAHLDYFVRYAKRTIGVEHYEQAHSILYDIMKVIISKDKALELNTAGLFRQGWIHPHSYLLKMYIDMGGKLFSLGSDAHRLSHYEKGFSEAIELLKSFNIREIVQFKNRVPQLVAI</sequence>
<dbReference type="PANTHER" id="PTHR21039">
    <property type="entry name" value="HISTIDINOL PHOSPHATASE-RELATED"/>
    <property type="match status" value="1"/>
</dbReference>
<evidence type="ECO:0000313" key="10">
    <source>
        <dbReference type="EMBL" id="UVI31290.1"/>
    </source>
</evidence>
<keyword evidence="4 8" id="KW-0028">Amino-acid biosynthesis</keyword>
<feature type="domain" description="PHP" evidence="9">
    <location>
        <begin position="17"/>
        <end position="205"/>
    </location>
</feature>
<dbReference type="NCBIfam" id="TIGR01856">
    <property type="entry name" value="hisJ_fam"/>
    <property type="match status" value="1"/>
</dbReference>
<dbReference type="RefSeq" id="WP_258387354.1">
    <property type="nucleotide sequence ID" value="NZ_CP091430.1"/>
</dbReference>
<accession>A0ABY5SFK6</accession>
<dbReference type="PANTHER" id="PTHR21039:SF0">
    <property type="entry name" value="HISTIDINOL-PHOSPHATASE"/>
    <property type="match status" value="1"/>
</dbReference>
<reference evidence="10" key="1">
    <citation type="submission" date="2022-01" db="EMBL/GenBank/DDBJ databases">
        <title>Paenibacillus spongiae sp. nov., isolated from marine sponge.</title>
        <authorList>
            <person name="Li Z."/>
            <person name="Zhang M."/>
        </authorList>
    </citation>
    <scope>NUCLEOTIDE SEQUENCE</scope>
    <source>
        <strain evidence="10">PHS-Z3</strain>
    </source>
</reference>
<evidence type="ECO:0000256" key="8">
    <source>
        <dbReference type="RuleBase" id="RU366003"/>
    </source>
</evidence>
<evidence type="ECO:0000256" key="1">
    <source>
        <dbReference type="ARBA" id="ARBA00004970"/>
    </source>
</evidence>
<organism evidence="10 11">
    <name type="scientific">Paenibacillus spongiae</name>
    <dbReference type="NCBI Taxonomy" id="2909671"/>
    <lineage>
        <taxon>Bacteria</taxon>
        <taxon>Bacillati</taxon>
        <taxon>Bacillota</taxon>
        <taxon>Bacilli</taxon>
        <taxon>Bacillales</taxon>
        <taxon>Paenibacillaceae</taxon>
        <taxon>Paenibacillus</taxon>
    </lineage>
</organism>
<evidence type="ECO:0000256" key="4">
    <source>
        <dbReference type="ARBA" id="ARBA00022605"/>
    </source>
</evidence>
<comment type="similarity">
    <text evidence="2 8">Belongs to the PHP hydrolase family. HisK subfamily.</text>
</comment>
<name>A0ABY5SFK6_9BACL</name>
<dbReference type="SUPFAM" id="SSF89550">
    <property type="entry name" value="PHP domain-like"/>
    <property type="match status" value="1"/>
</dbReference>
<dbReference type="EMBL" id="CP091430">
    <property type="protein sequence ID" value="UVI31290.1"/>
    <property type="molecule type" value="Genomic_DNA"/>
</dbReference>
<dbReference type="Pfam" id="PF02811">
    <property type="entry name" value="PHP"/>
    <property type="match status" value="1"/>
</dbReference>
<evidence type="ECO:0000256" key="3">
    <source>
        <dbReference type="ARBA" id="ARBA00013085"/>
    </source>
</evidence>